<evidence type="ECO:0000313" key="2">
    <source>
        <dbReference type="EMBL" id="EEP68115.1"/>
    </source>
</evidence>
<dbReference type="STRING" id="629741.GCWU000324_02367"/>
<dbReference type="HOGENOM" id="CLU_2601357_0_0_4"/>
<feature type="compositionally biased region" description="Basic residues" evidence="1">
    <location>
        <begin position="36"/>
        <end position="61"/>
    </location>
</feature>
<keyword evidence="3" id="KW-1185">Reference proteome</keyword>
<reference evidence="2" key="1">
    <citation type="submission" date="2009-04" db="EMBL/GenBank/DDBJ databases">
        <authorList>
            <person name="Weinstock G."/>
            <person name="Sodergren E."/>
            <person name="Clifton S."/>
            <person name="Fulton L."/>
            <person name="Fulton B."/>
            <person name="Courtney L."/>
            <person name="Fronick C."/>
            <person name="Harrison M."/>
            <person name="Strong C."/>
            <person name="Farmer C."/>
            <person name="Delahaunty K."/>
            <person name="Markovic C."/>
            <person name="Hall O."/>
            <person name="Minx P."/>
            <person name="Tomlinson C."/>
            <person name="Mitreva M."/>
            <person name="Nelson J."/>
            <person name="Hou S."/>
            <person name="Wollam A."/>
            <person name="Pepin K.H."/>
            <person name="Johnson M."/>
            <person name="Bhonagiri V."/>
            <person name="Nash W.E."/>
            <person name="Warren W."/>
            <person name="Chinwalla A."/>
            <person name="Mardis E.R."/>
            <person name="Wilson R.K."/>
        </authorList>
    </citation>
    <scope>NUCLEOTIDE SEQUENCE [LARGE SCALE GENOMIC DNA]</scope>
    <source>
        <strain evidence="2">ATCC 51147</strain>
    </source>
</reference>
<dbReference type="Proteomes" id="UP000003009">
    <property type="component" value="Unassembled WGS sequence"/>
</dbReference>
<protein>
    <submittedName>
        <fullName evidence="2">Uncharacterized protein</fullName>
    </submittedName>
</protein>
<proteinExistence type="predicted"/>
<feature type="region of interest" description="Disordered" evidence="1">
    <location>
        <begin position="24"/>
        <end position="63"/>
    </location>
</feature>
<name>C4GJZ3_9NEIS</name>
<dbReference type="EMBL" id="ACJW02000003">
    <property type="protein sequence ID" value="EEP68115.1"/>
    <property type="molecule type" value="Genomic_DNA"/>
</dbReference>
<dbReference type="AlphaFoldDB" id="C4GJZ3"/>
<comment type="caution">
    <text evidence="2">The sequence shown here is derived from an EMBL/GenBank/DDBJ whole genome shotgun (WGS) entry which is preliminary data.</text>
</comment>
<evidence type="ECO:0000256" key="1">
    <source>
        <dbReference type="SAM" id="MobiDB-lite"/>
    </source>
</evidence>
<evidence type="ECO:0000313" key="3">
    <source>
        <dbReference type="Proteomes" id="UP000003009"/>
    </source>
</evidence>
<sequence length="79" mass="8963">MTTPKPQSTANVFYPCSQKSLPPFRITPFQAAPSSRKPHSKKTHKKQPSTLPKRQKSRIMRRFPFPVQPCIGSLKSPCL</sequence>
<gene>
    <name evidence="2" type="ORF">GCWU000324_02367</name>
</gene>
<organism evidence="2 3">
    <name type="scientific">Kingella oralis ATCC 51147</name>
    <dbReference type="NCBI Taxonomy" id="629741"/>
    <lineage>
        <taxon>Bacteria</taxon>
        <taxon>Pseudomonadati</taxon>
        <taxon>Pseudomonadota</taxon>
        <taxon>Betaproteobacteria</taxon>
        <taxon>Neisseriales</taxon>
        <taxon>Neisseriaceae</taxon>
        <taxon>Kingella</taxon>
    </lineage>
</organism>
<accession>C4GJZ3</accession>